<dbReference type="OrthoDB" id="432970at2759"/>
<accession>A0A9W8MTS3</accession>
<evidence type="ECO:0000259" key="1">
    <source>
        <dbReference type="Pfam" id="PF20179"/>
    </source>
</evidence>
<comment type="caution">
    <text evidence="2">The sequence shown here is derived from an EMBL/GenBank/DDBJ whole genome shotgun (WGS) entry which is preliminary data.</text>
</comment>
<evidence type="ECO:0000313" key="3">
    <source>
        <dbReference type="Proteomes" id="UP001148786"/>
    </source>
</evidence>
<proteinExistence type="predicted"/>
<name>A0A9W8MTS3_9AGAR</name>
<sequence>MDTATRVAAADRAAAQDHPWVISDSVHSICVSPEDTTWEKNVMNTFHEISPVFKAISNELAVKAFDIPKSVRQDDASLLATMRDIFLYLNRLGMRLRHPSEWGSVSFQTIDCSASSFVFAYALYLSCISLRRNASRSPRDVFESTHKVILSALTQSEALCDRVFPAEVTDVLRDSIQEEYDLARHVQAFNQLDDHATSMLILQPTEEEDGTGPVTAVRSLIHGSLCRVEAVHEAYSSVLSKKAVRDEPRIYQLPGVLPALRKVYGLRYVEDEYDLQQRFQKIVDKWSDGCPFLNKNADVTRLLCEGWSFSILTSFYDSGKPDDSTTVNLSVEGYAQVMMRSLAAELRRPLRIDERNLVGWEPRCLACGRSEVILRLEAERTQQAPGTLRPCPDCKLAFSCSGAHWNDVKGKHQNLPAQDARDGLSQCAMNKLCFQDAIFGDFMAGAGQGPFAWAPERTKAEWQSVKGLGWDDFAADLKEKMPGTPENILEPMLRAASEGLSMPMTILLGLESLNEGDEWTRKDMLSVHVLGAAEKEVLNAQVFEEILHRLPQVNALKLTFVGPELLEFSGPQPRTMEMDTCPHCSRQHRKRTQIHHPKYVTLMTYHDFVQSQGSQFEKPDLAVAFDSGASQEEEESWRKTIGLLIKEKIPSIFTAFNEEEASGLSRILQAAGASLHQELTPKPNPWGSLLAKIEPNKVVGFYAVNGWLSGGFR</sequence>
<dbReference type="EMBL" id="JANKHO010001388">
    <property type="protein sequence ID" value="KAJ3501741.1"/>
    <property type="molecule type" value="Genomic_DNA"/>
</dbReference>
<gene>
    <name evidence="2" type="ORF">NLJ89_g9202</name>
</gene>
<dbReference type="InterPro" id="IPR046824">
    <property type="entry name" value="Mss51-like_C"/>
</dbReference>
<reference evidence="2" key="1">
    <citation type="submission" date="2022-07" db="EMBL/GenBank/DDBJ databases">
        <title>Genome Sequence of Agrocybe chaxingu.</title>
        <authorList>
            <person name="Buettner E."/>
        </authorList>
    </citation>
    <scope>NUCLEOTIDE SEQUENCE</scope>
    <source>
        <strain evidence="2">MP-N11</strain>
    </source>
</reference>
<dbReference type="PANTHER" id="PTHR28069">
    <property type="entry name" value="GH20023P"/>
    <property type="match status" value="1"/>
</dbReference>
<evidence type="ECO:0000313" key="2">
    <source>
        <dbReference type="EMBL" id="KAJ3501741.1"/>
    </source>
</evidence>
<protein>
    <recommendedName>
        <fullName evidence="1">Mitochondrial splicing suppressor 51-like C-terminal domain-containing protein</fullName>
    </recommendedName>
</protein>
<dbReference type="AlphaFoldDB" id="A0A9W8MTS3"/>
<dbReference type="Pfam" id="PF20179">
    <property type="entry name" value="MSS51_C"/>
    <property type="match status" value="1"/>
</dbReference>
<organism evidence="2 3">
    <name type="scientific">Agrocybe chaxingu</name>
    <dbReference type="NCBI Taxonomy" id="84603"/>
    <lineage>
        <taxon>Eukaryota</taxon>
        <taxon>Fungi</taxon>
        <taxon>Dikarya</taxon>
        <taxon>Basidiomycota</taxon>
        <taxon>Agaricomycotina</taxon>
        <taxon>Agaricomycetes</taxon>
        <taxon>Agaricomycetidae</taxon>
        <taxon>Agaricales</taxon>
        <taxon>Agaricineae</taxon>
        <taxon>Strophariaceae</taxon>
        <taxon>Agrocybe</taxon>
    </lineage>
</organism>
<feature type="domain" description="Mitochondrial splicing suppressor 51-like C-terminal" evidence="1">
    <location>
        <begin position="503"/>
        <end position="693"/>
    </location>
</feature>
<keyword evidence="3" id="KW-1185">Reference proteome</keyword>
<dbReference type="Proteomes" id="UP001148786">
    <property type="component" value="Unassembled WGS sequence"/>
</dbReference>